<dbReference type="PANTHER" id="PTHR21574:SF0">
    <property type="entry name" value="CENTROSOMAL PROTEIN OF 120 KDA"/>
    <property type="match status" value="1"/>
</dbReference>
<feature type="region of interest" description="Disordered" evidence="2">
    <location>
        <begin position="700"/>
        <end position="724"/>
    </location>
</feature>
<evidence type="ECO:0000313" key="3">
    <source>
        <dbReference type="EMBL" id="SPQ94307.1"/>
    </source>
</evidence>
<dbReference type="GO" id="GO:0005815">
    <property type="term" value="C:microtubule organizing center"/>
    <property type="evidence" value="ECO:0007669"/>
    <property type="project" value="TreeGrafter"/>
</dbReference>
<sequence>MSSSGRGSVEGNCVRVRIGIRARTLGDVIVKRPCVFQVQVALGPINTSTGWLPAPASRAPRVELDFGVLEATLSADQFAAFKASRSPMKLMLLAAQTRNAAIGAAVGFVVVDGRTIVGSVGRDTVRQWFKLQNAKCQGATPEINVACRLTWTSTEQQPKAVQPTKPIEAEKPDGSYDDEEFEKESVEDAVHETSHGIESESGDKGMTCNVEQRDITKEQEPPTAVVDSHPVELTKSLSAQVNALPLEASAPPPAVVAPKPAPAPTQFRISVDLRSVKDMETTGNVYARYVYPLFGCSAPVATHPPIQVESGREAPLPNSFCAFEFSMLAQALERTLTDDPFVVEIVGHPSAGGPDAVLGLATFEMSQLLTADLQRVGPGSVRAVDRYVPIFSGDAENDIRLVGALRFIVFLEDLGPDPGPACIAPVEQQQMDVDPEMDRGSQAYHVAWELEAWKRREQEAFKAKLTLMETEHKSQLETQWTEYVTKKETALSQRHREVAHLEKRLEQALYDVRCQERLLRQQEDDLAKQKEALAREHDLQTREDAALIRSIRRQHEQEIALREKEKRSLQDRLAEIDALYMEQTEHLLAIKRKMTTSSLGKLQTELNDVSRELQAAREEIAQLKMKEKRQQSQLIACLKELARLRQSGELVENERLEKERLELQRMKVQMMARQQERDMEAERQQLQSIRCDIRRMLADDKQYRSPSPPSATSPLRQSPVRSEEYERLRAEKEELLRSGVYTSTHALIQTPEKPSTGLTKAQQRQHQIQVVKDAAKTSVNFVFVGGSLVLTGAILYSIGHALFAPSSPYKVRDKSFDRVRSDKEIIRVFGEPLRAFGEGARRRTQLAHTEEVVDGVKHIKVQYHVSGPRSEGNVYAEAKQSGWFGGLDFNYIIVGCPRRKPIFVVDNRSADVATVTAPATASP</sequence>
<geneLocation type="mitochondrion" evidence="3"/>
<dbReference type="GO" id="GO:0005744">
    <property type="term" value="C:TIM23 mitochondrial import inner membrane translocase complex"/>
    <property type="evidence" value="ECO:0007669"/>
    <property type="project" value="InterPro"/>
</dbReference>
<dbReference type="Proteomes" id="UP000290189">
    <property type="component" value="Unassembled WGS sequence"/>
</dbReference>
<dbReference type="GO" id="GO:0030150">
    <property type="term" value="P:protein import into mitochondrial matrix"/>
    <property type="evidence" value="ECO:0007669"/>
    <property type="project" value="InterPro"/>
</dbReference>
<evidence type="ECO:0008006" key="5">
    <source>
        <dbReference type="Google" id="ProtNLM"/>
    </source>
</evidence>
<dbReference type="Pfam" id="PF08294">
    <property type="entry name" value="TIM21"/>
    <property type="match status" value="1"/>
</dbReference>
<evidence type="ECO:0000256" key="1">
    <source>
        <dbReference type="SAM" id="Coils"/>
    </source>
</evidence>
<feature type="coiled-coil region" evidence="1">
    <location>
        <begin position="599"/>
        <end position="699"/>
    </location>
</feature>
<proteinExistence type="predicted"/>
<feature type="coiled-coil region" evidence="1">
    <location>
        <begin position="512"/>
        <end position="572"/>
    </location>
</feature>
<keyword evidence="1" id="KW-0175">Coiled coil</keyword>
<dbReference type="PANTHER" id="PTHR21574">
    <property type="entry name" value="CENTROSOMAL PROTEIN OF 120 KDA"/>
    <property type="match status" value="1"/>
</dbReference>
<gene>
    <name evidence="3" type="ORF">PLBR_LOCUS1522</name>
</gene>
<dbReference type="Gene3D" id="3.10.450.320">
    <property type="entry name" value="Mitochondrial import inner membrane translocase subunit Tim21"/>
    <property type="match status" value="1"/>
</dbReference>
<protein>
    <recommendedName>
        <fullName evidence="5">C2 domain-containing protein</fullName>
    </recommendedName>
</protein>
<name>A0A3P3Y2D0_PLABS</name>
<organism evidence="3 4">
    <name type="scientific">Plasmodiophora brassicae</name>
    <name type="common">Clubroot disease agent</name>
    <dbReference type="NCBI Taxonomy" id="37360"/>
    <lineage>
        <taxon>Eukaryota</taxon>
        <taxon>Sar</taxon>
        <taxon>Rhizaria</taxon>
        <taxon>Endomyxa</taxon>
        <taxon>Phytomyxea</taxon>
        <taxon>Plasmodiophorida</taxon>
        <taxon>Plasmodiophoridae</taxon>
        <taxon>Plasmodiophora</taxon>
    </lineage>
</organism>
<dbReference type="AlphaFoldDB" id="A0A3P3Y2D0"/>
<evidence type="ECO:0000313" key="4">
    <source>
        <dbReference type="Proteomes" id="UP000290189"/>
    </source>
</evidence>
<keyword evidence="3" id="KW-0496">Mitochondrion</keyword>
<dbReference type="InterPro" id="IPR038552">
    <property type="entry name" value="Tim21_IMS_sf"/>
</dbReference>
<dbReference type="InterPro" id="IPR013261">
    <property type="entry name" value="Tim21"/>
</dbReference>
<dbReference type="GO" id="GO:0010564">
    <property type="term" value="P:regulation of cell cycle process"/>
    <property type="evidence" value="ECO:0007669"/>
    <property type="project" value="TreeGrafter"/>
</dbReference>
<dbReference type="InterPro" id="IPR039893">
    <property type="entry name" value="CEP120-like"/>
</dbReference>
<dbReference type="EMBL" id="OVEO01000002">
    <property type="protein sequence ID" value="SPQ94307.1"/>
    <property type="molecule type" value="Genomic_DNA"/>
</dbReference>
<reference evidence="3 4" key="1">
    <citation type="submission" date="2018-03" db="EMBL/GenBank/DDBJ databases">
        <authorList>
            <person name="Fogelqvist J."/>
        </authorList>
    </citation>
    <scope>NUCLEOTIDE SEQUENCE [LARGE SCALE GENOMIC DNA]</scope>
</reference>
<feature type="region of interest" description="Disordered" evidence="2">
    <location>
        <begin position="155"/>
        <end position="181"/>
    </location>
</feature>
<evidence type="ECO:0000256" key="2">
    <source>
        <dbReference type="SAM" id="MobiDB-lite"/>
    </source>
</evidence>
<accession>A0A3P3Y2D0</accession>